<dbReference type="GeneID" id="14873895"/>
<dbReference type="AlphaFoldDB" id="F4PSW1"/>
<reference evidence="6" key="1">
    <citation type="journal article" date="2011" name="Genome Res.">
        <title>Phylogeny-wide analysis of social amoeba genomes highlights ancient origins for complex intercellular communication.</title>
        <authorList>
            <person name="Heidel A.J."/>
            <person name="Lawal H.M."/>
            <person name="Felder M."/>
            <person name="Schilde C."/>
            <person name="Helps N.R."/>
            <person name="Tunggal B."/>
            <person name="Rivero F."/>
            <person name="John U."/>
            <person name="Schleicher M."/>
            <person name="Eichinger L."/>
            <person name="Platzer M."/>
            <person name="Noegel A.A."/>
            <person name="Schaap P."/>
            <person name="Gloeckner G."/>
        </authorList>
    </citation>
    <scope>NUCLEOTIDE SEQUENCE [LARGE SCALE GENOMIC DNA]</scope>
    <source>
        <strain evidence="6">SH3</strain>
    </source>
</reference>
<evidence type="ECO:0000256" key="3">
    <source>
        <dbReference type="SAM" id="MobiDB-lite"/>
    </source>
</evidence>
<keyword evidence="2" id="KW-0325">Glycoprotein</keyword>
<name>F4PSW1_CACFS</name>
<dbReference type="PRINTS" id="PR01797">
    <property type="entry name" value="SAPOSIN"/>
</dbReference>
<dbReference type="InterPro" id="IPR008139">
    <property type="entry name" value="SaposinB_dom"/>
</dbReference>
<feature type="compositionally biased region" description="Low complexity" evidence="3">
    <location>
        <begin position="152"/>
        <end position="227"/>
    </location>
</feature>
<dbReference type="RefSeq" id="XP_004358600.1">
    <property type="nucleotide sequence ID" value="XM_004358543.1"/>
</dbReference>
<dbReference type="InterPro" id="IPR011001">
    <property type="entry name" value="Saposin-like"/>
</dbReference>
<evidence type="ECO:0000256" key="2">
    <source>
        <dbReference type="ARBA" id="ARBA00023180"/>
    </source>
</evidence>
<dbReference type="GO" id="GO:0016020">
    <property type="term" value="C:membrane"/>
    <property type="evidence" value="ECO:0007669"/>
    <property type="project" value="GOC"/>
</dbReference>
<feature type="region of interest" description="Disordered" evidence="3">
    <location>
        <begin position="152"/>
        <end position="252"/>
    </location>
</feature>
<protein>
    <recommendedName>
        <fullName evidence="4">Saposin B-type domain-containing protein</fullName>
    </recommendedName>
</protein>
<evidence type="ECO:0000259" key="4">
    <source>
        <dbReference type="PROSITE" id="PS50015"/>
    </source>
</evidence>
<dbReference type="PANTHER" id="PTHR11480">
    <property type="entry name" value="SAPOSIN-RELATED"/>
    <property type="match status" value="1"/>
</dbReference>
<dbReference type="Gene3D" id="1.10.225.10">
    <property type="entry name" value="Saposin-like"/>
    <property type="match status" value="1"/>
</dbReference>
<dbReference type="Pfam" id="PF03489">
    <property type="entry name" value="SapB_2"/>
    <property type="match status" value="1"/>
</dbReference>
<dbReference type="InterPro" id="IPR008373">
    <property type="entry name" value="Saposin"/>
</dbReference>
<feature type="domain" description="Saposin B-type" evidence="4">
    <location>
        <begin position="74"/>
        <end position="155"/>
    </location>
</feature>
<dbReference type="GO" id="GO:0005764">
    <property type="term" value="C:lysosome"/>
    <property type="evidence" value="ECO:0007669"/>
    <property type="project" value="InterPro"/>
</dbReference>
<dbReference type="SMART" id="SM00741">
    <property type="entry name" value="SapB"/>
    <property type="match status" value="1"/>
</dbReference>
<dbReference type="OrthoDB" id="69496at2759"/>
<dbReference type="Proteomes" id="UP000007797">
    <property type="component" value="Unassembled WGS sequence"/>
</dbReference>
<proteinExistence type="predicted"/>
<dbReference type="PROSITE" id="PS50015">
    <property type="entry name" value="SAP_B"/>
    <property type="match status" value="1"/>
</dbReference>
<sequence length="252" mass="26583">MIIITIEPPKVCLFYSLAVDAFNIRDILNFHPFKKADQPNSILIKQQEKQSSPASAPIRDGLAFFGKDLTNEETGVICDACIWIVKEIEQCLDQNQATIVSTVSTQCVLLETQPFISVCQAIVNKFGNDLIDMVTDKITPEQVCKDIKLCCDDSSSSDEPSTTATTTSTTTLPSTTTTGDSTTTTTTTATGDSTTSTTTGGSTTISTGTTTNAPISSGSISTASGTGLPTSAGHTSATGGLVDHEGNEIYEW</sequence>
<gene>
    <name evidence="5" type="ORF">DFA_00613</name>
</gene>
<dbReference type="InterPro" id="IPR008138">
    <property type="entry name" value="SapB_2"/>
</dbReference>
<dbReference type="InterPro" id="IPR051428">
    <property type="entry name" value="Sphingo_Act-Surfact_Prot"/>
</dbReference>
<dbReference type="KEGG" id="dfa:DFA_00613"/>
<feature type="compositionally biased region" description="Basic and acidic residues" evidence="3">
    <location>
        <begin position="242"/>
        <end position="252"/>
    </location>
</feature>
<dbReference type="SUPFAM" id="SSF47862">
    <property type="entry name" value="Saposin"/>
    <property type="match status" value="1"/>
</dbReference>
<keyword evidence="1" id="KW-1015">Disulfide bond</keyword>
<keyword evidence="6" id="KW-1185">Reference proteome</keyword>
<evidence type="ECO:0000256" key="1">
    <source>
        <dbReference type="ARBA" id="ARBA00023157"/>
    </source>
</evidence>
<dbReference type="GO" id="GO:0006665">
    <property type="term" value="P:sphingolipid metabolic process"/>
    <property type="evidence" value="ECO:0007669"/>
    <property type="project" value="InterPro"/>
</dbReference>
<accession>F4PSW1</accession>
<feature type="compositionally biased region" description="Polar residues" evidence="3">
    <location>
        <begin position="228"/>
        <end position="238"/>
    </location>
</feature>
<dbReference type="EMBL" id="GL883010">
    <property type="protein sequence ID" value="EGG20750.1"/>
    <property type="molecule type" value="Genomic_DNA"/>
</dbReference>
<evidence type="ECO:0000313" key="6">
    <source>
        <dbReference type="Proteomes" id="UP000007797"/>
    </source>
</evidence>
<organism evidence="5 6">
    <name type="scientific">Cavenderia fasciculata</name>
    <name type="common">Slime mold</name>
    <name type="synonym">Dictyostelium fasciculatum</name>
    <dbReference type="NCBI Taxonomy" id="261658"/>
    <lineage>
        <taxon>Eukaryota</taxon>
        <taxon>Amoebozoa</taxon>
        <taxon>Evosea</taxon>
        <taxon>Eumycetozoa</taxon>
        <taxon>Dictyostelia</taxon>
        <taxon>Acytosteliales</taxon>
        <taxon>Cavenderiaceae</taxon>
        <taxon>Cavenderia</taxon>
    </lineage>
</organism>
<evidence type="ECO:0000313" key="5">
    <source>
        <dbReference type="EMBL" id="EGG20750.1"/>
    </source>
</evidence>